<protein>
    <submittedName>
        <fullName evidence="1">Uncharacterized protein</fullName>
    </submittedName>
</protein>
<proteinExistence type="predicted"/>
<dbReference type="AlphaFoldDB" id="F8NVL1"/>
<dbReference type="GeneID" id="18819467"/>
<dbReference type="HOGENOM" id="CLU_2559719_0_0_1"/>
<reference evidence="1" key="1">
    <citation type="submission" date="2011-04" db="EMBL/GenBank/DDBJ databases">
        <title>Evolution of plant cell wall degrading machinery underlies the functional diversity of forest fungi.</title>
        <authorList>
            <consortium name="US DOE Joint Genome Institute (JGI-PGF)"/>
            <person name="Eastwood D.C."/>
            <person name="Floudas D."/>
            <person name="Binder M."/>
            <person name="Majcherczyk A."/>
            <person name="Schneider P."/>
            <person name="Aerts A."/>
            <person name="Asiegbu F.O."/>
            <person name="Baker S.E."/>
            <person name="Barry K."/>
            <person name="Bendiksby M."/>
            <person name="Blumentritt M."/>
            <person name="Coutinho P.M."/>
            <person name="Cullen D."/>
            <person name="Cullen D."/>
            <person name="Gathman A."/>
            <person name="Goodell B."/>
            <person name="Henrissat B."/>
            <person name="Ihrmark K."/>
            <person name="Kauserud H."/>
            <person name="Kohler A."/>
            <person name="LaButti K."/>
            <person name="Lapidus A."/>
            <person name="Lavin J.L."/>
            <person name="Lee Y.-H."/>
            <person name="Lindquist E."/>
            <person name="Lilly W."/>
            <person name="Lucas S."/>
            <person name="Morin E."/>
            <person name="Murat C."/>
            <person name="Oguiza J.A."/>
            <person name="Park J."/>
            <person name="Pisabarro A.G."/>
            <person name="Riley R."/>
            <person name="Rosling A."/>
            <person name="Salamov A."/>
            <person name="Schmidt O."/>
            <person name="Schmutz J."/>
            <person name="Skrede I."/>
            <person name="Stenlid J."/>
            <person name="Wiebenga A."/>
            <person name="Xie X."/>
            <person name="Kues U."/>
            <person name="Hibbett D.S."/>
            <person name="Hoffmeister D."/>
            <person name="Hogberg N."/>
            <person name="Martin F."/>
            <person name="Grigoriev I.V."/>
            <person name="Watkinson S.C."/>
        </authorList>
    </citation>
    <scope>NUCLEOTIDE SEQUENCE</scope>
    <source>
        <strain evidence="1">S7.9</strain>
    </source>
</reference>
<accession>F8NVL1</accession>
<evidence type="ECO:0000313" key="1">
    <source>
        <dbReference type="EMBL" id="EGO24849.1"/>
    </source>
</evidence>
<dbReference type="RefSeq" id="XP_007318868.1">
    <property type="nucleotide sequence ID" value="XM_007318806.1"/>
</dbReference>
<sequence length="82" mass="9422">MTSNVFRVTLASRRRGRVACVLAYHDYCWTLQQTMQDRLTVVNSAAHCPQASHVRPSFALHNHYRHPPVHCGREVDVIFFAS</sequence>
<organism>
    <name type="scientific">Serpula lacrymans var. lacrymans (strain S7.9)</name>
    <name type="common">Dry rot fungus</name>
    <dbReference type="NCBI Taxonomy" id="578457"/>
    <lineage>
        <taxon>Eukaryota</taxon>
        <taxon>Fungi</taxon>
        <taxon>Dikarya</taxon>
        <taxon>Basidiomycota</taxon>
        <taxon>Agaricomycotina</taxon>
        <taxon>Agaricomycetes</taxon>
        <taxon>Agaricomycetidae</taxon>
        <taxon>Boletales</taxon>
        <taxon>Coniophorineae</taxon>
        <taxon>Serpulaceae</taxon>
        <taxon>Serpula</taxon>
    </lineage>
</organism>
<dbReference type="KEGG" id="sla:SERLADRAFT_468758"/>
<dbReference type="Proteomes" id="UP000008064">
    <property type="component" value="Unassembled WGS sequence"/>
</dbReference>
<dbReference type="EMBL" id="GL945434">
    <property type="protein sequence ID" value="EGO24849.1"/>
    <property type="molecule type" value="Genomic_DNA"/>
</dbReference>
<name>F8NVL1_SERL9</name>
<gene>
    <name evidence="1" type="ORF">SERLADRAFT_468758</name>
</gene>